<dbReference type="Gene3D" id="3.40.50.720">
    <property type="entry name" value="NAD(P)-binding Rossmann-like Domain"/>
    <property type="match status" value="1"/>
</dbReference>
<dbReference type="SUPFAM" id="SSF51735">
    <property type="entry name" value="NAD(P)-binding Rossmann-fold domains"/>
    <property type="match status" value="1"/>
</dbReference>
<dbReference type="PRINTS" id="PR00080">
    <property type="entry name" value="SDRFAMILY"/>
</dbReference>
<name>A0A381Z4Z6_9ZZZZ</name>
<dbReference type="NCBIfam" id="NF005559">
    <property type="entry name" value="PRK07231.1"/>
    <property type="match status" value="1"/>
</dbReference>
<evidence type="ECO:0000313" key="3">
    <source>
        <dbReference type="EMBL" id="SVA84259.1"/>
    </source>
</evidence>
<dbReference type="InterPro" id="IPR036291">
    <property type="entry name" value="NAD(P)-bd_dom_sf"/>
</dbReference>
<comment type="similarity">
    <text evidence="1">Belongs to the short-chain dehydrogenases/reductases (SDR) family.</text>
</comment>
<evidence type="ECO:0000256" key="2">
    <source>
        <dbReference type="ARBA" id="ARBA00023002"/>
    </source>
</evidence>
<accession>A0A381Z4Z6</accession>
<dbReference type="EMBL" id="UINC01019952">
    <property type="protein sequence ID" value="SVA84259.1"/>
    <property type="molecule type" value="Genomic_DNA"/>
</dbReference>
<keyword evidence="2" id="KW-0560">Oxidoreductase</keyword>
<dbReference type="PANTHER" id="PTHR43639:SF1">
    <property type="entry name" value="SHORT-CHAIN DEHYDROGENASE_REDUCTASE FAMILY PROTEIN"/>
    <property type="match status" value="1"/>
</dbReference>
<proteinExistence type="inferred from homology"/>
<organism evidence="3">
    <name type="scientific">marine metagenome</name>
    <dbReference type="NCBI Taxonomy" id="408172"/>
    <lineage>
        <taxon>unclassified sequences</taxon>
        <taxon>metagenomes</taxon>
        <taxon>ecological metagenomes</taxon>
    </lineage>
</organism>
<dbReference type="InterPro" id="IPR002347">
    <property type="entry name" value="SDR_fam"/>
</dbReference>
<gene>
    <name evidence="3" type="ORF">METZ01_LOCUS137113</name>
</gene>
<dbReference type="Pfam" id="PF13561">
    <property type="entry name" value="adh_short_C2"/>
    <property type="match status" value="1"/>
</dbReference>
<evidence type="ECO:0000256" key="1">
    <source>
        <dbReference type="ARBA" id="ARBA00006484"/>
    </source>
</evidence>
<sequence>MSSFAGKCVVVTGAASGFGKAMSEKFAAAGASVVVADINGQGAKAVAAELPDAISFQLDVSSEEQNRALIEASVEAFGKIDVFCANAGIPHRAKMMVKQDLEEFDSMWAINVRSIFLAAKYCVSHMPEGSSIVNTSSIGAKRPRPGLAAYYAAKGAVVTLTKAMAIELAPKIRVNAVCPVSAPTGFDMNAVGSENLSPEAEAGVIASIPLGRRASPEDVASSVFFLASDEAEFLTGVCLDVDGGRAI</sequence>
<dbReference type="AlphaFoldDB" id="A0A381Z4Z6"/>
<dbReference type="PANTHER" id="PTHR43639">
    <property type="entry name" value="OXIDOREDUCTASE, SHORT-CHAIN DEHYDROGENASE/REDUCTASE FAMILY (AFU_ORTHOLOGUE AFUA_5G02870)"/>
    <property type="match status" value="1"/>
</dbReference>
<dbReference type="PRINTS" id="PR00081">
    <property type="entry name" value="GDHRDH"/>
</dbReference>
<protein>
    <submittedName>
        <fullName evidence="3">Uncharacterized protein</fullName>
    </submittedName>
</protein>
<reference evidence="3" key="1">
    <citation type="submission" date="2018-05" db="EMBL/GenBank/DDBJ databases">
        <authorList>
            <person name="Lanie J.A."/>
            <person name="Ng W.-L."/>
            <person name="Kazmierczak K.M."/>
            <person name="Andrzejewski T.M."/>
            <person name="Davidsen T.M."/>
            <person name="Wayne K.J."/>
            <person name="Tettelin H."/>
            <person name="Glass J.I."/>
            <person name="Rusch D."/>
            <person name="Podicherti R."/>
            <person name="Tsui H.-C.T."/>
            <person name="Winkler M.E."/>
        </authorList>
    </citation>
    <scope>NUCLEOTIDE SEQUENCE</scope>
</reference>
<dbReference type="GO" id="GO:0016491">
    <property type="term" value="F:oxidoreductase activity"/>
    <property type="evidence" value="ECO:0007669"/>
    <property type="project" value="UniProtKB-KW"/>
</dbReference>
<dbReference type="FunFam" id="3.40.50.720:FF:000084">
    <property type="entry name" value="Short-chain dehydrogenase reductase"/>
    <property type="match status" value="1"/>
</dbReference>